<evidence type="ECO:0008006" key="5">
    <source>
        <dbReference type="Google" id="ProtNLM"/>
    </source>
</evidence>
<feature type="compositionally biased region" description="Acidic residues" evidence="1">
    <location>
        <begin position="46"/>
        <end position="66"/>
    </location>
</feature>
<evidence type="ECO:0000313" key="4">
    <source>
        <dbReference type="Proteomes" id="UP000579647"/>
    </source>
</evidence>
<keyword evidence="4" id="KW-1185">Reference proteome</keyword>
<sequence length="425" mass="45438">MTSRTLSPVMRVLAPTAALSLFLSGCGLVNGSSGEEETTAASAESPAEEEAPQEEETEEESGEEASDTPSLADPGILTANCGVREGWVEYTLYSDTAERILHARFDILGVDRAESPDLSHGRAVDAGIALGTSCHQDAPPLFPERHLVLVTFSEEVNGNDVKGFGVLSEDGVFTALSPEQEVGDFATPINYDHPVADPERDRILFVQDEGGSEHTIHAMDLESGEITDLDGTCARMRCDQLTVVPGIDAAVLYGHHFVGMAVTDDGAGLVGSVDSHLAHYYDLSDQVGADVVDLTRDGINSNRSSDVRVDPTASFQALDDGTLIFDDNVLSVMEFTSQTPAEYEAANEGVIYIEQEPLPADRTLIPEGTRSNSAAFVSHDSSEVLFRSKAPNGDTSWYRVPADGSSEPEEFPGLPADLNAILSWT</sequence>
<evidence type="ECO:0000313" key="3">
    <source>
        <dbReference type="EMBL" id="MBB5495566.1"/>
    </source>
</evidence>
<dbReference type="RefSeq" id="WP_184370616.1">
    <property type="nucleotide sequence ID" value="NZ_BAAAKM010000006.1"/>
</dbReference>
<dbReference type="EMBL" id="JACHDO010000001">
    <property type="protein sequence ID" value="MBB5495566.1"/>
    <property type="molecule type" value="Genomic_DNA"/>
</dbReference>
<gene>
    <name evidence="3" type="ORF">HNR07_006703</name>
</gene>
<accession>A0A840WVK6</accession>
<name>A0A840WVK6_9ACTN</name>
<protein>
    <recommendedName>
        <fullName evidence="5">Lipoprotein</fullName>
    </recommendedName>
</protein>
<organism evidence="3 4">
    <name type="scientific">Nocardiopsis metallicus</name>
    <dbReference type="NCBI Taxonomy" id="179819"/>
    <lineage>
        <taxon>Bacteria</taxon>
        <taxon>Bacillati</taxon>
        <taxon>Actinomycetota</taxon>
        <taxon>Actinomycetes</taxon>
        <taxon>Streptosporangiales</taxon>
        <taxon>Nocardiopsidaceae</taxon>
        <taxon>Nocardiopsis</taxon>
    </lineage>
</organism>
<dbReference type="AlphaFoldDB" id="A0A840WVK6"/>
<feature type="chain" id="PRO_5038536128" description="Lipoprotein" evidence="2">
    <location>
        <begin position="21"/>
        <end position="425"/>
    </location>
</feature>
<feature type="region of interest" description="Disordered" evidence="1">
    <location>
        <begin position="32"/>
        <end position="75"/>
    </location>
</feature>
<dbReference type="SUPFAM" id="SSF63825">
    <property type="entry name" value="YWTD domain"/>
    <property type="match status" value="1"/>
</dbReference>
<reference evidence="3 4" key="1">
    <citation type="submission" date="2020-08" db="EMBL/GenBank/DDBJ databases">
        <title>Sequencing the genomes of 1000 actinobacteria strains.</title>
        <authorList>
            <person name="Klenk H.-P."/>
        </authorList>
    </citation>
    <scope>NUCLEOTIDE SEQUENCE [LARGE SCALE GENOMIC DNA]</scope>
    <source>
        <strain evidence="3 4">DSM 44598</strain>
    </source>
</reference>
<feature type="signal peptide" evidence="2">
    <location>
        <begin position="1"/>
        <end position="20"/>
    </location>
</feature>
<evidence type="ECO:0000256" key="2">
    <source>
        <dbReference type="SAM" id="SignalP"/>
    </source>
</evidence>
<evidence type="ECO:0000256" key="1">
    <source>
        <dbReference type="SAM" id="MobiDB-lite"/>
    </source>
</evidence>
<dbReference type="Proteomes" id="UP000579647">
    <property type="component" value="Unassembled WGS sequence"/>
</dbReference>
<proteinExistence type="predicted"/>
<keyword evidence="2" id="KW-0732">Signal</keyword>
<dbReference type="PROSITE" id="PS51257">
    <property type="entry name" value="PROKAR_LIPOPROTEIN"/>
    <property type="match status" value="1"/>
</dbReference>
<comment type="caution">
    <text evidence="3">The sequence shown here is derived from an EMBL/GenBank/DDBJ whole genome shotgun (WGS) entry which is preliminary data.</text>
</comment>